<evidence type="ECO:0000259" key="1">
    <source>
        <dbReference type="Pfam" id="PF01261"/>
    </source>
</evidence>
<gene>
    <name evidence="2" type="ordered locus">Awo_c30650</name>
</gene>
<evidence type="ECO:0000313" key="2">
    <source>
        <dbReference type="EMBL" id="AFA49793.1"/>
    </source>
</evidence>
<dbReference type="InterPro" id="IPR013022">
    <property type="entry name" value="Xyl_isomerase-like_TIM-brl"/>
</dbReference>
<evidence type="ECO:0000313" key="3">
    <source>
        <dbReference type="Proteomes" id="UP000007177"/>
    </source>
</evidence>
<reference evidence="2 3" key="2">
    <citation type="journal article" date="2012" name="PLoS ONE">
        <title>An ancient pathway combining carbon dioxide fixation with the generation and utilization of a sodium ion gradient for ATP synthesis.</title>
        <authorList>
            <person name="Poehlein A."/>
            <person name="Schmidt S."/>
            <person name="Kaster A.K."/>
            <person name="Goenrich M."/>
            <person name="Vollmers J."/>
            <person name="Thurmer A."/>
            <person name="Bertsch J."/>
            <person name="Schuchmann K."/>
            <person name="Voigt B."/>
            <person name="Hecker M."/>
            <person name="Daniel R."/>
            <person name="Thauer R.K."/>
            <person name="Gottschalk G."/>
            <person name="Muller V."/>
        </authorList>
    </citation>
    <scope>NUCLEOTIDE SEQUENCE [LARGE SCALE GENOMIC DNA]</scope>
    <source>
        <strain evidence="3">ATCC 29683 / DSM 1030 / JCM 2381 / KCTC 1655 / WB1</strain>
    </source>
</reference>
<dbReference type="HOGENOM" id="CLU_046677_0_0_9"/>
<protein>
    <recommendedName>
        <fullName evidence="1">Xylose isomerase-like TIM barrel domain-containing protein</fullName>
    </recommendedName>
</protein>
<feature type="domain" description="Xylose isomerase-like TIM barrel" evidence="1">
    <location>
        <begin position="98"/>
        <end position="236"/>
    </location>
</feature>
<proteinExistence type="predicted"/>
<dbReference type="Proteomes" id="UP000007177">
    <property type="component" value="Chromosome"/>
</dbReference>
<sequence length="326" mass="38471">MYLMNISNYSGDLDKFQKDWKNVERFLEKHQLDGVELICYEEDYLDTLPRHILKGLHLKYFPTWLEFYKNDHQKVCEMFGGIEGVRQYYGGIHPQTLIDAFRDEYRSAQEFGVEYMVYHVSHVTTEHSFTRAFDYTDDDVLDATVELVNQAFDNDSDVMLLFENLWWPGLTLLDKEKAQRFLDRINYKNKGIMLDLSHLMISNPNLKTAREGAEYILKMIEKLGSFKEWIRGIHVNLSLPGDYLKMDHRAEYAELLKTEDPFERYLKTVGHIKKIDWHVPFDHPLVKNIIDLIEPEYVVFELLAQNLEQLDGYIDIQNKAIGRGAK</sequence>
<dbReference type="Gene3D" id="3.20.20.150">
    <property type="entry name" value="Divalent-metal-dependent TIM barrel enzymes"/>
    <property type="match status" value="1"/>
</dbReference>
<dbReference type="eggNOG" id="COG1082">
    <property type="taxonomic scope" value="Bacteria"/>
</dbReference>
<dbReference type="InterPro" id="IPR036237">
    <property type="entry name" value="Xyl_isomerase-like_sf"/>
</dbReference>
<keyword evidence="3" id="KW-1185">Reference proteome</keyword>
<dbReference type="OrthoDB" id="6253202at2"/>
<dbReference type="STRING" id="931626.Awo_c30650"/>
<name>H6LIQ4_ACEWD</name>
<dbReference type="AlphaFoldDB" id="H6LIQ4"/>
<accession>H6LIQ4</accession>
<dbReference type="Pfam" id="PF01261">
    <property type="entry name" value="AP_endonuc_2"/>
    <property type="match status" value="1"/>
</dbReference>
<organism evidence="2 3">
    <name type="scientific">Acetobacterium woodii (strain ATCC 29683 / DSM 1030 / JCM 2381 / KCTC 1655 / WB1)</name>
    <dbReference type="NCBI Taxonomy" id="931626"/>
    <lineage>
        <taxon>Bacteria</taxon>
        <taxon>Bacillati</taxon>
        <taxon>Bacillota</taxon>
        <taxon>Clostridia</taxon>
        <taxon>Eubacteriales</taxon>
        <taxon>Eubacteriaceae</taxon>
        <taxon>Acetobacterium</taxon>
    </lineage>
</organism>
<reference evidence="3" key="1">
    <citation type="submission" date="2011-07" db="EMBL/GenBank/DDBJ databases">
        <title>Complete genome sequence of Acetobacterium woodii.</title>
        <authorList>
            <person name="Poehlein A."/>
            <person name="Schmidt S."/>
            <person name="Kaster A.-K."/>
            <person name="Goenrich M."/>
            <person name="Vollmers J."/>
            <person name="Thuermer A."/>
            <person name="Gottschalk G."/>
            <person name="Thauer R.K."/>
            <person name="Daniel R."/>
            <person name="Mueller V."/>
        </authorList>
    </citation>
    <scope>NUCLEOTIDE SEQUENCE [LARGE SCALE GENOMIC DNA]</scope>
    <source>
        <strain evidence="3">ATCC 29683 / DSM 1030 / JCM 2381 / KCTC 1655 / WB1</strain>
    </source>
</reference>
<dbReference type="EMBL" id="CP002987">
    <property type="protein sequence ID" value="AFA49793.1"/>
    <property type="molecule type" value="Genomic_DNA"/>
</dbReference>
<dbReference type="SUPFAM" id="SSF51658">
    <property type="entry name" value="Xylose isomerase-like"/>
    <property type="match status" value="1"/>
</dbReference>
<dbReference type="KEGG" id="awo:Awo_c30650"/>